<accession>A0ABU7WT53</accession>
<dbReference type="InterPro" id="IPR009081">
    <property type="entry name" value="PP-bd_ACP"/>
</dbReference>
<evidence type="ECO:0000256" key="1">
    <source>
        <dbReference type="ARBA" id="ARBA00022450"/>
    </source>
</evidence>
<name>A0ABU7WT53_9ACTN</name>
<dbReference type="InterPro" id="IPR006162">
    <property type="entry name" value="Ppantetheine_attach_site"/>
</dbReference>
<proteinExistence type="predicted"/>
<sequence length="89" mass="9768">MSEMTQDKPILDEARSLIPAWATELLEEPATVEDNFLDLGGHSVLALELSNRIKERFGAEVDIQILFEKNLGEVASEVARLTGTLVQSG</sequence>
<dbReference type="EMBL" id="JAVFKM010000006">
    <property type="protein sequence ID" value="MEF3114319.1"/>
    <property type="molecule type" value="Genomic_DNA"/>
</dbReference>
<dbReference type="Gene3D" id="1.10.1200.10">
    <property type="entry name" value="ACP-like"/>
    <property type="match status" value="1"/>
</dbReference>
<dbReference type="PROSITE" id="PS50075">
    <property type="entry name" value="CARRIER"/>
    <property type="match status" value="1"/>
</dbReference>
<evidence type="ECO:0000256" key="2">
    <source>
        <dbReference type="ARBA" id="ARBA00022553"/>
    </source>
</evidence>
<protein>
    <submittedName>
        <fullName evidence="4">Phosphopantetheine-binding protein</fullName>
    </submittedName>
</protein>
<evidence type="ECO:0000313" key="5">
    <source>
        <dbReference type="Proteomes" id="UP001348265"/>
    </source>
</evidence>
<dbReference type="InterPro" id="IPR036736">
    <property type="entry name" value="ACP-like_sf"/>
</dbReference>
<evidence type="ECO:0000259" key="3">
    <source>
        <dbReference type="PROSITE" id="PS50075"/>
    </source>
</evidence>
<dbReference type="SUPFAM" id="SSF47336">
    <property type="entry name" value="ACP-like"/>
    <property type="match status" value="1"/>
</dbReference>
<keyword evidence="1" id="KW-0596">Phosphopantetheine</keyword>
<keyword evidence="5" id="KW-1185">Reference proteome</keyword>
<dbReference type="PROSITE" id="PS00012">
    <property type="entry name" value="PHOSPHOPANTETHEINE"/>
    <property type="match status" value="1"/>
</dbReference>
<comment type="caution">
    <text evidence="4">The sequence shown here is derived from an EMBL/GenBank/DDBJ whole genome shotgun (WGS) entry which is preliminary data.</text>
</comment>
<organism evidence="4 5">
    <name type="scientific">Streptomyces chrestomyceticus</name>
    <dbReference type="NCBI Taxonomy" id="68185"/>
    <lineage>
        <taxon>Bacteria</taxon>
        <taxon>Bacillati</taxon>
        <taxon>Actinomycetota</taxon>
        <taxon>Actinomycetes</taxon>
        <taxon>Kitasatosporales</taxon>
        <taxon>Streptomycetaceae</taxon>
        <taxon>Streptomyces</taxon>
    </lineage>
</organism>
<dbReference type="RefSeq" id="WP_331786819.1">
    <property type="nucleotide sequence ID" value="NZ_JAVFKM010000006.1"/>
</dbReference>
<gene>
    <name evidence="4" type="ORF">RB636_14155</name>
</gene>
<keyword evidence="2" id="KW-0597">Phosphoprotein</keyword>
<evidence type="ECO:0000313" key="4">
    <source>
        <dbReference type="EMBL" id="MEF3114319.1"/>
    </source>
</evidence>
<feature type="domain" description="Carrier" evidence="3">
    <location>
        <begin position="8"/>
        <end position="85"/>
    </location>
</feature>
<dbReference type="Pfam" id="PF00550">
    <property type="entry name" value="PP-binding"/>
    <property type="match status" value="1"/>
</dbReference>
<dbReference type="Proteomes" id="UP001348265">
    <property type="component" value="Unassembled WGS sequence"/>
</dbReference>
<reference evidence="4 5" key="1">
    <citation type="submission" date="2023-08" db="EMBL/GenBank/DDBJ databases">
        <authorList>
            <person name="Sharma P."/>
            <person name="Verma V."/>
            <person name="Mohan M.K."/>
            <person name="Dubey A.K."/>
        </authorList>
    </citation>
    <scope>NUCLEOTIDE SEQUENCE [LARGE SCALE GENOMIC DNA]</scope>
    <source>
        <strain evidence="4 5">ADP4</strain>
    </source>
</reference>